<dbReference type="InterPro" id="IPR042401">
    <property type="entry name" value="SPMAP2-like"/>
</dbReference>
<evidence type="ECO:0000256" key="1">
    <source>
        <dbReference type="ARBA" id="ARBA00022737"/>
    </source>
</evidence>
<name>A0A1A9UWZ7_GLOAU</name>
<keyword evidence="1" id="KW-0677">Repeat</keyword>
<protein>
    <submittedName>
        <fullName evidence="2">Uncharacterized protein</fullName>
    </submittedName>
</protein>
<dbReference type="InterPro" id="IPR006623">
    <property type="entry name" value="THEG"/>
</dbReference>
<dbReference type="SMART" id="SM00705">
    <property type="entry name" value="THEG"/>
    <property type="match status" value="8"/>
</dbReference>
<dbReference type="PANTHER" id="PTHR15901">
    <property type="entry name" value="TESTICULAR HAPLOID EXPRESSED GENE PROTEIN"/>
    <property type="match status" value="1"/>
</dbReference>
<dbReference type="Proteomes" id="UP000078200">
    <property type="component" value="Unassembled WGS sequence"/>
</dbReference>
<sequence length="548" mass="62979">MWRKETKPKCCEEHEPLPKQVQCFWPEVCEELQKLKCRHVKRFVKRKRLMKLAIPLKSVNRDRFVPTCPCKLEKSIEILRLDERKHTRTEQLAYPKARQLLLFKEQARTLFDPFRNANLNRLIRKSLFSLYSRLANVQPPKRRKVIPKWDRKEWAHHTAKLNKLAKPKKPKKIPKEPSKRMPLKNMKRFKYLAEPRKYEVLEKPEWTITDVMYRYKASERLINLSQPVKFDETKFIRPMPAPIPANVLKAVASARIKSLASPTSRGAKSAPADIKENPFSVSPLAIKYRATKRIKELAEPKEYENNHIRDNPFLISPDALKAKASPRTINLAKPKMFDKVFCISANSGLLLLWFLNSEPKLLEEFSSAIASGEIRVSLLFERAAETLSLLQWLPSWSQCVSEETLEHSIYFSFIFWASNVDAPAAKIDSVRTVEIVNVLLDWSSCVSLHFMVLSRCFDKAGIPDETGGVVNSLSNCSRASITGKAILGKLIGGVEASSAEYVNISATYLLVVPCICNIGEGGRYTENLQNAHFSKYRMQKSKRKCHKR</sequence>
<proteinExistence type="predicted"/>
<dbReference type="EnsemblMetazoa" id="GAUT018530-RA">
    <property type="protein sequence ID" value="GAUT018530-PA"/>
    <property type="gene ID" value="GAUT018530"/>
</dbReference>
<dbReference type="AlphaFoldDB" id="A0A1A9UWZ7"/>
<evidence type="ECO:0000313" key="3">
    <source>
        <dbReference type="Proteomes" id="UP000078200"/>
    </source>
</evidence>
<accession>A0A1A9UWZ7</accession>
<keyword evidence="3" id="KW-1185">Reference proteome</keyword>
<evidence type="ECO:0000313" key="2">
    <source>
        <dbReference type="EnsemblMetazoa" id="GAUT018530-PA"/>
    </source>
</evidence>
<dbReference type="Pfam" id="PF14912">
    <property type="entry name" value="THEG"/>
    <property type="match status" value="2"/>
</dbReference>
<reference evidence="2" key="1">
    <citation type="submission" date="2020-05" db="UniProtKB">
        <authorList>
            <consortium name="EnsemblMetazoa"/>
        </authorList>
    </citation>
    <scope>IDENTIFICATION</scope>
    <source>
        <strain evidence="2">TTRI</strain>
    </source>
</reference>
<organism evidence="2 3">
    <name type="scientific">Glossina austeni</name>
    <name type="common">Savannah tsetse fly</name>
    <dbReference type="NCBI Taxonomy" id="7395"/>
    <lineage>
        <taxon>Eukaryota</taxon>
        <taxon>Metazoa</taxon>
        <taxon>Ecdysozoa</taxon>
        <taxon>Arthropoda</taxon>
        <taxon>Hexapoda</taxon>
        <taxon>Insecta</taxon>
        <taxon>Pterygota</taxon>
        <taxon>Neoptera</taxon>
        <taxon>Endopterygota</taxon>
        <taxon>Diptera</taxon>
        <taxon>Brachycera</taxon>
        <taxon>Muscomorpha</taxon>
        <taxon>Hippoboscoidea</taxon>
        <taxon>Glossinidae</taxon>
        <taxon>Glossina</taxon>
    </lineage>
</organism>
<dbReference type="PANTHER" id="PTHR15901:SF16">
    <property type="entry name" value="TESTICULAR HAPLOID EXPRESSED GENE PROTEIN"/>
    <property type="match status" value="1"/>
</dbReference>
<dbReference type="VEuPathDB" id="VectorBase:GAUT018530"/>